<feature type="transmembrane region" description="Helical" evidence="8">
    <location>
        <begin position="233"/>
        <end position="254"/>
    </location>
</feature>
<dbReference type="InterPro" id="IPR057103">
    <property type="entry name" value="NTCP5_P3_N"/>
</dbReference>
<dbReference type="OrthoDB" id="203097at2759"/>
<dbReference type="FunCoup" id="A0A6I8NF13">
    <property type="interactions" value="6"/>
</dbReference>
<feature type="domain" description="NTCP5/P3 N-terminal" evidence="10">
    <location>
        <begin position="35"/>
        <end position="146"/>
    </location>
</feature>
<feature type="chain" id="PRO_5026107700" evidence="9">
    <location>
        <begin position="18"/>
        <end position="455"/>
    </location>
</feature>
<keyword evidence="3" id="KW-0813">Transport</keyword>
<evidence type="ECO:0000256" key="5">
    <source>
        <dbReference type="ARBA" id="ARBA00022847"/>
    </source>
</evidence>
<feature type="signal peptide" evidence="9">
    <location>
        <begin position="1"/>
        <end position="17"/>
    </location>
</feature>
<feature type="transmembrane region" description="Helical" evidence="8">
    <location>
        <begin position="329"/>
        <end position="351"/>
    </location>
</feature>
<dbReference type="InterPro" id="IPR038770">
    <property type="entry name" value="Na+/solute_symporter_sf"/>
</dbReference>
<evidence type="ECO:0000256" key="7">
    <source>
        <dbReference type="ARBA" id="ARBA00023136"/>
    </source>
</evidence>
<feature type="transmembrane region" description="Helical" evidence="8">
    <location>
        <begin position="203"/>
        <end position="221"/>
    </location>
</feature>
<dbReference type="InterPro" id="IPR002657">
    <property type="entry name" value="BilAc:Na_symport/Acr3"/>
</dbReference>
<feature type="transmembrane region" description="Helical" evidence="8">
    <location>
        <begin position="296"/>
        <end position="317"/>
    </location>
</feature>
<evidence type="ECO:0000256" key="1">
    <source>
        <dbReference type="ARBA" id="ARBA00004141"/>
    </source>
</evidence>
<evidence type="ECO:0000313" key="11">
    <source>
        <dbReference type="Ensembl" id="ENSOANP00000039670.1"/>
    </source>
</evidence>
<dbReference type="RefSeq" id="XP_028923927.1">
    <property type="nucleotide sequence ID" value="XM_029068094.2"/>
</dbReference>
<dbReference type="InParanoid" id="A0A6I8NF13"/>
<feature type="transmembrane region" description="Helical" evidence="8">
    <location>
        <begin position="427"/>
        <end position="448"/>
    </location>
</feature>
<dbReference type="OMA" id="IQLMDPH"/>
<accession>A0A6I8NF13</accession>
<reference evidence="11" key="3">
    <citation type="submission" date="2025-09" db="UniProtKB">
        <authorList>
            <consortium name="Ensembl"/>
        </authorList>
    </citation>
    <scope>IDENTIFICATION</scope>
    <source>
        <strain evidence="11">Glennie</strain>
    </source>
</reference>
<evidence type="ECO:0000256" key="6">
    <source>
        <dbReference type="ARBA" id="ARBA00022989"/>
    </source>
</evidence>
<dbReference type="PANTHER" id="PTHR10361:SF3">
    <property type="entry name" value="P3 PROTEIN"/>
    <property type="match status" value="1"/>
</dbReference>
<dbReference type="GO" id="GO:0015721">
    <property type="term" value="P:bile acid and bile salt transport"/>
    <property type="evidence" value="ECO:0000318"/>
    <property type="project" value="GO_Central"/>
</dbReference>
<keyword evidence="6 8" id="KW-1133">Transmembrane helix</keyword>
<name>A0A6I8NF13_ORNAN</name>
<evidence type="ECO:0000256" key="2">
    <source>
        <dbReference type="ARBA" id="ARBA00006528"/>
    </source>
</evidence>
<feature type="transmembrane region" description="Helical" evidence="8">
    <location>
        <begin position="261"/>
        <end position="284"/>
    </location>
</feature>
<evidence type="ECO:0000256" key="3">
    <source>
        <dbReference type="ARBA" id="ARBA00022448"/>
    </source>
</evidence>
<keyword evidence="5" id="KW-0769">Symport</keyword>
<sequence>MAWAVLFVAALVWEARGRPDSNGSAAPGPASGGGYLSIGDGSALEFEFPERSRGIMVISSRYPRGNGTGPELQPVLTVSSLDPEVLTIENVSAACCGAGAGGRARGSFVVSIRSGPAGLAPLRLRLLDRRRALIEERRDFRIKVSPPEGDGGGEGAARAGGLVRFSENPVLYLLLPLIFVNKCAFGCKVELEVLRGLVRHPHPVLLGILGQFMVMPLYGYLVARALTLPTALALGLVVTCSAPGGGGGYLYSLLLGGDVTLAISMTLVSTVAATGFMPLSSAFYGRLLGVHETLHVPFAKILVTLLFIAIPISAGVLIKCKLPGLSRGLLLLIKPFSFLLILGGLFLAYRMGASILADVRPPVVVAGVTVPLFGLLAGHVLASCLKLATPHRRTVSFEVGVQNSLLALAVLQLSFRRPQADFASQAPFIVALSGTSEMLVLVVGHLVYRRLYPSP</sequence>
<protein>
    <submittedName>
        <fullName evidence="11">Solute carrier family 10 member 3</fullName>
    </submittedName>
</protein>
<gene>
    <name evidence="11" type="primary">SLC10A3</name>
</gene>
<dbReference type="GeneID" id="100083369"/>
<dbReference type="Pfam" id="PF24690">
    <property type="entry name" value="NTCP5_P3_N"/>
    <property type="match status" value="1"/>
</dbReference>
<dbReference type="GO" id="GO:0016020">
    <property type="term" value="C:membrane"/>
    <property type="evidence" value="ECO:0007669"/>
    <property type="project" value="UniProtKB-SubCell"/>
</dbReference>
<dbReference type="AlphaFoldDB" id="A0A6I8NF13"/>
<reference evidence="11 12" key="1">
    <citation type="journal article" date="2008" name="Nature">
        <title>Genome analysis of the platypus reveals unique signatures of evolution.</title>
        <authorList>
            <person name="Warren W.C."/>
            <person name="Hillier L.W."/>
            <person name="Marshall Graves J.A."/>
            <person name="Birney E."/>
            <person name="Ponting C.P."/>
            <person name="Grutzner F."/>
            <person name="Belov K."/>
            <person name="Miller W."/>
            <person name="Clarke L."/>
            <person name="Chinwalla A.T."/>
            <person name="Yang S.P."/>
            <person name="Heger A."/>
            <person name="Locke D.P."/>
            <person name="Miethke P."/>
            <person name="Waters P.D."/>
            <person name="Veyrunes F."/>
            <person name="Fulton L."/>
            <person name="Fulton B."/>
            <person name="Graves T."/>
            <person name="Wallis J."/>
            <person name="Puente X.S."/>
            <person name="Lopez-Otin C."/>
            <person name="Ordonez G.R."/>
            <person name="Eichler E.E."/>
            <person name="Chen L."/>
            <person name="Cheng Z."/>
            <person name="Deakin J.E."/>
            <person name="Alsop A."/>
            <person name="Thompson K."/>
            <person name="Kirby P."/>
            <person name="Papenfuss A.T."/>
            <person name="Wakefield M.J."/>
            <person name="Olender T."/>
            <person name="Lancet D."/>
            <person name="Huttley G.A."/>
            <person name="Smit A.F."/>
            <person name="Pask A."/>
            <person name="Temple-Smith P."/>
            <person name="Batzer M.A."/>
            <person name="Walker J.A."/>
            <person name="Konkel M.K."/>
            <person name="Harris R.S."/>
            <person name="Whittington C.M."/>
            <person name="Wong E.S."/>
            <person name="Gemmell N.J."/>
            <person name="Buschiazzo E."/>
            <person name="Vargas Jentzsch I.M."/>
            <person name="Merkel A."/>
            <person name="Schmitz J."/>
            <person name="Zemann A."/>
            <person name="Churakov G."/>
            <person name="Kriegs J.O."/>
            <person name="Brosius J."/>
            <person name="Murchison E.P."/>
            <person name="Sachidanandam R."/>
            <person name="Smith C."/>
            <person name="Hannon G.J."/>
            <person name="Tsend-Ayush E."/>
            <person name="McMillan D."/>
            <person name="Attenborough R."/>
            <person name="Rens W."/>
            <person name="Ferguson-Smith M."/>
            <person name="Lefevre C.M."/>
            <person name="Sharp J.A."/>
            <person name="Nicholas K.R."/>
            <person name="Ray D.A."/>
            <person name="Kube M."/>
            <person name="Reinhardt R."/>
            <person name="Pringle T.H."/>
            <person name="Taylor J."/>
            <person name="Jones R.C."/>
            <person name="Nixon B."/>
            <person name="Dacheux J.L."/>
            <person name="Niwa H."/>
            <person name="Sekita Y."/>
            <person name="Huang X."/>
            <person name="Stark A."/>
            <person name="Kheradpour P."/>
            <person name="Kellis M."/>
            <person name="Flicek P."/>
            <person name="Chen Y."/>
            <person name="Webber C."/>
            <person name="Hardison R."/>
            <person name="Nelson J."/>
            <person name="Hallsworth-Pepin K."/>
            <person name="Delehaunty K."/>
            <person name="Markovic C."/>
            <person name="Minx P."/>
            <person name="Feng Y."/>
            <person name="Kremitzki C."/>
            <person name="Mitreva M."/>
            <person name="Glasscock J."/>
            <person name="Wylie T."/>
            <person name="Wohldmann P."/>
            <person name="Thiru P."/>
            <person name="Nhan M.N."/>
            <person name="Pohl C.S."/>
            <person name="Smith S.M."/>
            <person name="Hou S."/>
            <person name="Nefedov M."/>
            <person name="de Jong P.J."/>
            <person name="Renfree M.B."/>
            <person name="Mardis E.R."/>
            <person name="Wilson R.K."/>
        </authorList>
    </citation>
    <scope>NUCLEOTIDE SEQUENCE [LARGE SCALE GENOMIC DNA]</scope>
    <source>
        <strain evidence="11 12">Glennie</strain>
    </source>
</reference>
<dbReference type="GO" id="GO:0032526">
    <property type="term" value="P:response to retinoic acid"/>
    <property type="evidence" value="ECO:0007669"/>
    <property type="project" value="Ensembl"/>
</dbReference>
<keyword evidence="7 8" id="KW-0472">Membrane</keyword>
<dbReference type="GeneTree" id="ENSGT00950000182808"/>
<evidence type="ECO:0000256" key="9">
    <source>
        <dbReference type="SAM" id="SignalP"/>
    </source>
</evidence>
<evidence type="ECO:0000256" key="8">
    <source>
        <dbReference type="SAM" id="Phobius"/>
    </source>
</evidence>
<proteinExistence type="inferred from homology"/>
<dbReference type="Bgee" id="ENSOANG00000043297">
    <property type="expression patterns" value="Expressed in liver and 7 other cell types or tissues"/>
</dbReference>
<dbReference type="CTD" id="8273"/>
<evidence type="ECO:0000259" key="10">
    <source>
        <dbReference type="Pfam" id="PF24690"/>
    </source>
</evidence>
<keyword evidence="4 8" id="KW-0812">Transmembrane</keyword>
<evidence type="ECO:0000313" key="12">
    <source>
        <dbReference type="Proteomes" id="UP000002279"/>
    </source>
</evidence>
<keyword evidence="12" id="KW-1185">Reference proteome</keyword>
<dbReference type="Ensembl" id="ENSOANT00000072007.1">
    <property type="protein sequence ID" value="ENSOANP00000039670.1"/>
    <property type="gene ID" value="ENSOANG00000043297.1"/>
</dbReference>
<dbReference type="Proteomes" id="UP000002279">
    <property type="component" value="Chromosome 6"/>
</dbReference>
<keyword evidence="9" id="KW-0732">Signal</keyword>
<dbReference type="KEGG" id="oaa:100083369"/>
<comment type="similarity">
    <text evidence="2">Belongs to the bile acid:sodium symporter (BASS) (TC 2.A.28) family.</text>
</comment>
<organism evidence="11 12">
    <name type="scientific">Ornithorhynchus anatinus</name>
    <name type="common">Duckbill platypus</name>
    <dbReference type="NCBI Taxonomy" id="9258"/>
    <lineage>
        <taxon>Eukaryota</taxon>
        <taxon>Metazoa</taxon>
        <taxon>Chordata</taxon>
        <taxon>Craniata</taxon>
        <taxon>Vertebrata</taxon>
        <taxon>Euteleostomi</taxon>
        <taxon>Mammalia</taxon>
        <taxon>Monotremata</taxon>
        <taxon>Ornithorhynchidae</taxon>
        <taxon>Ornithorhynchus</taxon>
    </lineage>
</organism>
<dbReference type="InterPro" id="IPR004710">
    <property type="entry name" value="Bilac:Na_transpt"/>
</dbReference>
<reference evidence="11" key="2">
    <citation type="submission" date="2025-08" db="UniProtKB">
        <authorList>
            <consortium name="Ensembl"/>
        </authorList>
    </citation>
    <scope>IDENTIFICATION</scope>
    <source>
        <strain evidence="11">Glennie</strain>
    </source>
</reference>
<dbReference type="Gene3D" id="1.20.1530.20">
    <property type="match status" value="1"/>
</dbReference>
<dbReference type="Pfam" id="PF01758">
    <property type="entry name" value="SBF"/>
    <property type="match status" value="1"/>
</dbReference>
<feature type="transmembrane region" description="Helical" evidence="8">
    <location>
        <begin position="363"/>
        <end position="385"/>
    </location>
</feature>
<comment type="subcellular location">
    <subcellularLocation>
        <location evidence="1">Membrane</location>
        <topology evidence="1">Multi-pass membrane protein</topology>
    </subcellularLocation>
</comment>
<dbReference type="PANTHER" id="PTHR10361">
    <property type="entry name" value="SODIUM-BILE ACID COTRANSPORTER"/>
    <property type="match status" value="1"/>
</dbReference>
<evidence type="ECO:0000256" key="4">
    <source>
        <dbReference type="ARBA" id="ARBA00022692"/>
    </source>
</evidence>
<dbReference type="GO" id="GO:0008508">
    <property type="term" value="F:bile acid:sodium symporter activity"/>
    <property type="evidence" value="ECO:0000318"/>
    <property type="project" value="GO_Central"/>
</dbReference>